<comment type="caution">
    <text evidence="13">The sequence shown here is derived from an EMBL/GenBank/DDBJ whole genome shotgun (WGS) entry which is preliminary data.</text>
</comment>
<dbReference type="OrthoDB" id="9810950at2"/>
<comment type="similarity">
    <text evidence="3">Belongs to the long-chain O-acyltransferase family.</text>
</comment>
<dbReference type="InterPro" id="IPR009721">
    <property type="entry name" value="O-acyltransferase_WSD1_C"/>
</dbReference>
<name>A0A6P2C3Z6_9ACTN</name>
<dbReference type="GO" id="GO:0051701">
    <property type="term" value="P:biological process involved in interaction with host"/>
    <property type="evidence" value="ECO:0007669"/>
    <property type="project" value="TreeGrafter"/>
</dbReference>
<evidence type="ECO:0000256" key="9">
    <source>
        <dbReference type="ARBA" id="ARBA00023315"/>
    </source>
</evidence>
<evidence type="ECO:0000313" key="14">
    <source>
        <dbReference type="Proteomes" id="UP000460272"/>
    </source>
</evidence>
<comment type="pathway">
    <text evidence="2">Lipid metabolism.</text>
</comment>
<evidence type="ECO:0000313" key="13">
    <source>
        <dbReference type="EMBL" id="TVZ05928.1"/>
    </source>
</evidence>
<dbReference type="SUPFAM" id="SSF52777">
    <property type="entry name" value="CoA-dependent acyltransferases"/>
    <property type="match status" value="1"/>
</dbReference>
<evidence type="ECO:0000259" key="12">
    <source>
        <dbReference type="Pfam" id="PF06974"/>
    </source>
</evidence>
<dbReference type="InterPro" id="IPR004255">
    <property type="entry name" value="O-acyltransferase_WSD1_N"/>
</dbReference>
<evidence type="ECO:0000256" key="5">
    <source>
        <dbReference type="ARBA" id="ARBA00022516"/>
    </source>
</evidence>
<reference evidence="13 14" key="1">
    <citation type="submission" date="2018-11" db="EMBL/GenBank/DDBJ databases">
        <title>Trebonia kvetii gen.nov., sp.nov., a novel acidophilic actinobacterium, and proposal of the new actinobacterial family Treboniaceae fam. nov.</title>
        <authorList>
            <person name="Rapoport D."/>
            <person name="Sagova-Mareckova M."/>
            <person name="Sedlacek I."/>
            <person name="Provaznik J."/>
            <person name="Kralova S."/>
            <person name="Pavlinic D."/>
            <person name="Benes V."/>
            <person name="Kopecky J."/>
        </authorList>
    </citation>
    <scope>NUCLEOTIDE SEQUENCE [LARGE SCALE GENOMIC DNA]</scope>
    <source>
        <strain evidence="13 14">15Tr583</strain>
    </source>
</reference>
<dbReference type="EMBL" id="RPFW01000001">
    <property type="protein sequence ID" value="TVZ05928.1"/>
    <property type="molecule type" value="Genomic_DNA"/>
</dbReference>
<organism evidence="13 14">
    <name type="scientific">Trebonia kvetii</name>
    <dbReference type="NCBI Taxonomy" id="2480626"/>
    <lineage>
        <taxon>Bacteria</taxon>
        <taxon>Bacillati</taxon>
        <taxon>Actinomycetota</taxon>
        <taxon>Actinomycetes</taxon>
        <taxon>Streptosporangiales</taxon>
        <taxon>Treboniaceae</taxon>
        <taxon>Trebonia</taxon>
    </lineage>
</organism>
<keyword evidence="8" id="KW-0443">Lipid metabolism</keyword>
<dbReference type="InterPro" id="IPR023213">
    <property type="entry name" value="CAT-like_dom_sf"/>
</dbReference>
<dbReference type="GO" id="GO:0019432">
    <property type="term" value="P:triglyceride biosynthetic process"/>
    <property type="evidence" value="ECO:0007669"/>
    <property type="project" value="UniProtKB-UniPathway"/>
</dbReference>
<dbReference type="InterPro" id="IPR045034">
    <property type="entry name" value="O-acyltransferase_WSD1-like"/>
</dbReference>
<evidence type="ECO:0000256" key="7">
    <source>
        <dbReference type="ARBA" id="ARBA00022798"/>
    </source>
</evidence>
<evidence type="ECO:0000256" key="3">
    <source>
        <dbReference type="ARBA" id="ARBA00009587"/>
    </source>
</evidence>
<dbReference type="GO" id="GO:0005886">
    <property type="term" value="C:plasma membrane"/>
    <property type="evidence" value="ECO:0007669"/>
    <property type="project" value="TreeGrafter"/>
</dbReference>
<sequence length="467" mass="49905">MTTPSGAYMGASDAFSWHMERDPVLRPSIVVAVLLDRPPDWDALVARVERTSRLMPSLRQRVIDSPVPAVAPRWTYDPHFDLTWHMRRVPAPEPRTWDAVLRLAHGPAMDTFDRARPLWELTLVEGLENGAAALIVKVHHSLSDGVSGMRLLAAMADPKRKPRALGKMPPAPLGEKVDHLTLVADAAGLMTAQLTRLAWRGAEAAIPALLRSARDPAGLARGAVAMARSVYRTAGPSSGAMSPLMRERATARHLAVMEVSLDAMKAAAKAADGTVNDAYLTVVTGGLRRYHERHGTSAESLRAVVPVSLRTEDDTGWGNRITLQRLILPVGELEPGVRMRALHRVIEAARREPSLPVTGMIAGALNMLPVGYVGGILKHVDFLASNVTGPQAPVYLAGGKITGLFAFGPTIGASLNTTLLSYAGTCHIGINIDTAAVPDPDVLLACLQESLAEVTVPSAAEPVPAQP</sequence>
<dbReference type="AlphaFoldDB" id="A0A6P2C3Z6"/>
<evidence type="ECO:0000256" key="8">
    <source>
        <dbReference type="ARBA" id="ARBA00023098"/>
    </source>
</evidence>
<comment type="pathway">
    <text evidence="1">Glycerolipid metabolism; triacylglycerol biosynthesis.</text>
</comment>
<dbReference type="GO" id="GO:0001666">
    <property type="term" value="P:response to hypoxia"/>
    <property type="evidence" value="ECO:0007669"/>
    <property type="project" value="TreeGrafter"/>
</dbReference>
<evidence type="ECO:0000256" key="2">
    <source>
        <dbReference type="ARBA" id="ARBA00005189"/>
    </source>
</evidence>
<dbReference type="Pfam" id="PF06974">
    <property type="entry name" value="WS_DGAT_C"/>
    <property type="match status" value="1"/>
</dbReference>
<dbReference type="GO" id="GO:0071731">
    <property type="term" value="P:response to nitric oxide"/>
    <property type="evidence" value="ECO:0007669"/>
    <property type="project" value="TreeGrafter"/>
</dbReference>
<dbReference type="PANTHER" id="PTHR31650">
    <property type="entry name" value="O-ACYLTRANSFERASE (WSD1-LIKE) FAMILY PROTEIN"/>
    <property type="match status" value="1"/>
</dbReference>
<keyword evidence="14" id="KW-1185">Reference proteome</keyword>
<dbReference type="EC" id="2.3.1.20" evidence="4"/>
<feature type="domain" description="O-acyltransferase WSD1 C-terminal" evidence="12">
    <location>
        <begin position="317"/>
        <end position="453"/>
    </location>
</feature>
<gene>
    <name evidence="13" type="ORF">EAS64_00150</name>
</gene>
<keyword evidence="7" id="KW-0319">Glycerol metabolism</keyword>
<accession>A0A6P2C3Z6</accession>
<dbReference type="GO" id="GO:0004144">
    <property type="term" value="F:diacylglycerol O-acyltransferase activity"/>
    <property type="evidence" value="ECO:0007669"/>
    <property type="project" value="UniProtKB-EC"/>
</dbReference>
<dbReference type="RefSeq" id="WP_145850681.1">
    <property type="nucleotide sequence ID" value="NZ_RPFW01000001.1"/>
</dbReference>
<dbReference type="Proteomes" id="UP000460272">
    <property type="component" value="Unassembled WGS sequence"/>
</dbReference>
<evidence type="ECO:0000256" key="4">
    <source>
        <dbReference type="ARBA" id="ARBA00013244"/>
    </source>
</evidence>
<dbReference type="Pfam" id="PF03007">
    <property type="entry name" value="WS_DGAT_cat"/>
    <property type="match status" value="1"/>
</dbReference>
<evidence type="ECO:0000256" key="6">
    <source>
        <dbReference type="ARBA" id="ARBA00022679"/>
    </source>
</evidence>
<evidence type="ECO:0000256" key="10">
    <source>
        <dbReference type="ARBA" id="ARBA00048109"/>
    </source>
</evidence>
<comment type="catalytic activity">
    <reaction evidence="10">
        <text>an acyl-CoA + a 1,2-diacyl-sn-glycerol = a triacyl-sn-glycerol + CoA</text>
        <dbReference type="Rhea" id="RHEA:10868"/>
        <dbReference type="ChEBI" id="CHEBI:17815"/>
        <dbReference type="ChEBI" id="CHEBI:57287"/>
        <dbReference type="ChEBI" id="CHEBI:58342"/>
        <dbReference type="ChEBI" id="CHEBI:64615"/>
        <dbReference type="EC" id="2.3.1.20"/>
    </reaction>
</comment>
<keyword evidence="6" id="KW-0808">Transferase</keyword>
<dbReference type="GO" id="GO:0006071">
    <property type="term" value="P:glycerol metabolic process"/>
    <property type="evidence" value="ECO:0007669"/>
    <property type="project" value="UniProtKB-KW"/>
</dbReference>
<evidence type="ECO:0000259" key="11">
    <source>
        <dbReference type="Pfam" id="PF03007"/>
    </source>
</evidence>
<keyword evidence="9" id="KW-0012">Acyltransferase</keyword>
<dbReference type="PANTHER" id="PTHR31650:SF1">
    <property type="entry name" value="WAX ESTER SYNTHASE_DIACYLGLYCEROL ACYLTRANSFERASE 4-RELATED"/>
    <property type="match status" value="1"/>
</dbReference>
<keyword evidence="5" id="KW-0444">Lipid biosynthesis</keyword>
<dbReference type="UniPathway" id="UPA00282"/>
<feature type="domain" description="O-acyltransferase WSD1-like N-terminal" evidence="11">
    <location>
        <begin position="10"/>
        <end position="279"/>
    </location>
</feature>
<protein>
    <recommendedName>
        <fullName evidence="4">diacylglycerol O-acyltransferase</fullName>
        <ecNumber evidence="4">2.3.1.20</ecNumber>
    </recommendedName>
</protein>
<proteinExistence type="inferred from homology"/>
<dbReference type="Gene3D" id="3.30.559.10">
    <property type="entry name" value="Chloramphenicol acetyltransferase-like domain"/>
    <property type="match status" value="1"/>
</dbReference>
<evidence type="ECO:0000256" key="1">
    <source>
        <dbReference type="ARBA" id="ARBA00004771"/>
    </source>
</evidence>